<proteinExistence type="predicted"/>
<feature type="domain" description="HD" evidence="1">
    <location>
        <begin position="16"/>
        <end position="114"/>
    </location>
</feature>
<name>T0YQP6_9ZZZZ</name>
<protein>
    <submittedName>
        <fullName evidence="2">Metal-dependent</fullName>
    </submittedName>
</protein>
<evidence type="ECO:0000259" key="1">
    <source>
        <dbReference type="Pfam" id="PF01966"/>
    </source>
</evidence>
<reference evidence="2" key="2">
    <citation type="journal article" date="2014" name="ISME J.">
        <title>Microbial stratification in low pH oxic and suboxic macroscopic growths along an acid mine drainage.</title>
        <authorList>
            <person name="Mendez-Garcia C."/>
            <person name="Mesa V."/>
            <person name="Sprenger R.R."/>
            <person name="Richter M."/>
            <person name="Diez M.S."/>
            <person name="Solano J."/>
            <person name="Bargiela R."/>
            <person name="Golyshina O.V."/>
            <person name="Manteca A."/>
            <person name="Ramos J.L."/>
            <person name="Gallego J.R."/>
            <person name="Llorente I."/>
            <person name="Martins Dos Santos V.A."/>
            <person name="Jensen O.N."/>
            <person name="Pelaez A.I."/>
            <person name="Sanchez J."/>
            <person name="Ferrer M."/>
        </authorList>
    </citation>
    <scope>NUCLEOTIDE SEQUENCE</scope>
</reference>
<comment type="caution">
    <text evidence="2">The sequence shown here is derived from an EMBL/GenBank/DDBJ whole genome shotgun (WGS) entry which is preliminary data.</text>
</comment>
<organism evidence="2">
    <name type="scientific">mine drainage metagenome</name>
    <dbReference type="NCBI Taxonomy" id="410659"/>
    <lineage>
        <taxon>unclassified sequences</taxon>
        <taxon>metagenomes</taxon>
        <taxon>ecological metagenomes</taxon>
    </lineage>
</organism>
<dbReference type="Pfam" id="PF01966">
    <property type="entry name" value="HD"/>
    <property type="match status" value="1"/>
</dbReference>
<feature type="non-terminal residue" evidence="2">
    <location>
        <position position="129"/>
    </location>
</feature>
<dbReference type="Gene3D" id="1.10.3210.10">
    <property type="entry name" value="Hypothetical protein af1432"/>
    <property type="match status" value="1"/>
</dbReference>
<dbReference type="InterPro" id="IPR006674">
    <property type="entry name" value="HD_domain"/>
</dbReference>
<accession>T0YQP6</accession>
<dbReference type="AlphaFoldDB" id="T0YQP6"/>
<reference evidence="2" key="1">
    <citation type="submission" date="2013-08" db="EMBL/GenBank/DDBJ databases">
        <authorList>
            <person name="Mendez C."/>
            <person name="Richter M."/>
            <person name="Ferrer M."/>
            <person name="Sanchez J."/>
        </authorList>
    </citation>
    <scope>NUCLEOTIDE SEQUENCE</scope>
</reference>
<dbReference type="SUPFAM" id="SSF109604">
    <property type="entry name" value="HD-domain/PDEase-like"/>
    <property type="match status" value="1"/>
</dbReference>
<evidence type="ECO:0000313" key="2">
    <source>
        <dbReference type="EMBL" id="EQD35463.1"/>
    </source>
</evidence>
<gene>
    <name evidence="2" type="ORF">B1B_16935</name>
</gene>
<sequence>MLALLQRLQAPAALVQHHRLVLEAVDGICDALAEAQVPFDRPFVEAGAALHDAGKILFPQEIHGPGSAHETAGETFLVVHGVDPGLARCCRTHAAWRGPEVSFEERLVALADALWKGVRRPELEESVIA</sequence>
<dbReference type="EMBL" id="AUZY01011298">
    <property type="protein sequence ID" value="EQD35463.1"/>
    <property type="molecule type" value="Genomic_DNA"/>
</dbReference>